<dbReference type="Gene3D" id="3.30.70.970">
    <property type="entry name" value="RraB-like"/>
    <property type="match status" value="1"/>
</dbReference>
<evidence type="ECO:0000313" key="3">
    <source>
        <dbReference type="Proteomes" id="UP000625930"/>
    </source>
</evidence>
<name>A0AA89WP30_STEMA</name>
<dbReference type="Proteomes" id="UP000625930">
    <property type="component" value="Unassembled WGS sequence"/>
</dbReference>
<evidence type="ECO:0000259" key="1">
    <source>
        <dbReference type="Pfam" id="PF06877"/>
    </source>
</evidence>
<accession>A0AA89WP30</accession>
<dbReference type="SUPFAM" id="SSF89946">
    <property type="entry name" value="Hypothetical protein VC0424"/>
    <property type="match status" value="1"/>
</dbReference>
<dbReference type="Pfam" id="PF06877">
    <property type="entry name" value="RraB"/>
    <property type="match status" value="1"/>
</dbReference>
<proteinExistence type="predicted"/>
<reference evidence="2" key="1">
    <citation type="submission" date="2020-11" db="EMBL/GenBank/DDBJ databases">
        <title>Enhanced detection system for hospital associated transmission using whole genome sequencing surveillance.</title>
        <authorList>
            <person name="Harrison L.H."/>
            <person name="Van Tyne D."/>
            <person name="Marsh J.W."/>
            <person name="Griffith M.P."/>
            <person name="Snyder D.J."/>
            <person name="Cooper V.S."/>
            <person name="Mustapha M."/>
        </authorList>
    </citation>
    <scope>NUCLEOTIDE SEQUENCE</scope>
    <source>
        <strain evidence="2">STEN00091</strain>
    </source>
</reference>
<organism evidence="2 3">
    <name type="scientific">Stenotrophomonas maltophilia</name>
    <name type="common">Pseudomonas maltophilia</name>
    <name type="synonym">Xanthomonas maltophilia</name>
    <dbReference type="NCBI Taxonomy" id="40324"/>
    <lineage>
        <taxon>Bacteria</taxon>
        <taxon>Pseudomonadati</taxon>
        <taxon>Pseudomonadota</taxon>
        <taxon>Gammaproteobacteria</taxon>
        <taxon>Lysobacterales</taxon>
        <taxon>Lysobacteraceae</taxon>
        <taxon>Stenotrophomonas</taxon>
        <taxon>Stenotrophomonas maltophilia group</taxon>
    </lineage>
</organism>
<comment type="caution">
    <text evidence="2">The sequence shown here is derived from an EMBL/GenBank/DDBJ whole genome shotgun (WGS) entry which is preliminary data.</text>
</comment>
<dbReference type="EMBL" id="JADUNP010000022">
    <property type="protein sequence ID" value="MBH1652866.1"/>
    <property type="molecule type" value="Genomic_DNA"/>
</dbReference>
<feature type="domain" description="Regulator of ribonuclease activity B" evidence="1">
    <location>
        <begin position="4"/>
        <end position="108"/>
    </location>
</feature>
<dbReference type="InterPro" id="IPR036701">
    <property type="entry name" value="RraB-like_sf"/>
</dbReference>
<protein>
    <submittedName>
        <fullName evidence="2">Ribonuclease E inhibitor RraB</fullName>
    </submittedName>
</protein>
<sequence length="120" mass="13808">MDLEDTRNLFANLRENTDWDINGPLLWGYFFVHSTAEPLQALAEHLQAQGYTFVELFEQEPEEGDAPFHVLHVERVEIHDEASLDRRNQEFAALAAEKGVEDYDGMDVGPAPVLQYRAYR</sequence>
<dbReference type="AlphaFoldDB" id="A0AA89WP30"/>
<dbReference type="InterPro" id="IPR009671">
    <property type="entry name" value="RraB_dom"/>
</dbReference>
<evidence type="ECO:0000313" key="2">
    <source>
        <dbReference type="EMBL" id="MBH1652866.1"/>
    </source>
</evidence>
<gene>
    <name evidence="2" type="ORF">I5U67_11885</name>
</gene>